<proteinExistence type="predicted"/>
<dbReference type="InterPro" id="IPR051213">
    <property type="entry name" value="START_lipid_transfer"/>
</dbReference>
<organism evidence="2">
    <name type="scientific">Anopheles atroparvus</name>
    <name type="common">European mosquito</name>
    <dbReference type="NCBI Taxonomy" id="41427"/>
    <lineage>
        <taxon>Eukaryota</taxon>
        <taxon>Metazoa</taxon>
        <taxon>Ecdysozoa</taxon>
        <taxon>Arthropoda</taxon>
        <taxon>Hexapoda</taxon>
        <taxon>Insecta</taxon>
        <taxon>Pterygota</taxon>
        <taxon>Neoptera</taxon>
        <taxon>Endopterygota</taxon>
        <taxon>Diptera</taxon>
        <taxon>Nematocera</taxon>
        <taxon>Culicoidea</taxon>
        <taxon>Culicidae</taxon>
        <taxon>Anophelinae</taxon>
        <taxon>Anopheles</taxon>
    </lineage>
</organism>
<dbReference type="InterPro" id="IPR023393">
    <property type="entry name" value="START-like_dom_sf"/>
</dbReference>
<dbReference type="EnsemblMetazoa" id="AATE003813-RA">
    <property type="protein sequence ID" value="AATE003813-PA.1"/>
    <property type="gene ID" value="AATE003813"/>
</dbReference>
<dbReference type="AlphaFoldDB" id="A0A182IR03"/>
<sequence length="188" mass="20667">CVCVCVCLAVQLHSSGVRVCASERDGAEGAKHKTGVNGGASKNTTRYAGQRTEATKPTTRRRMARIADDSDFEALKRLVDNHDGWTLELSKSDTQVYTRPVAGCNFNMVKIHTEFADVTADIVFDVLHDPDYRKVWDSHMLASEEIGILNVNNDVGYYASKCSFTFNRLINGRDTIWAQSRGGTSASG</sequence>
<feature type="region of interest" description="Disordered" evidence="1">
    <location>
        <begin position="28"/>
        <end position="54"/>
    </location>
</feature>
<reference evidence="2" key="1">
    <citation type="submission" date="2022-08" db="UniProtKB">
        <authorList>
            <consortium name="EnsemblMetazoa"/>
        </authorList>
    </citation>
    <scope>IDENTIFICATION</scope>
    <source>
        <strain evidence="2">EBRO</strain>
    </source>
</reference>
<dbReference type="GO" id="GO:0008289">
    <property type="term" value="F:lipid binding"/>
    <property type="evidence" value="ECO:0007669"/>
    <property type="project" value="InterPro"/>
</dbReference>
<dbReference type="GO" id="GO:0005737">
    <property type="term" value="C:cytoplasm"/>
    <property type="evidence" value="ECO:0007669"/>
    <property type="project" value="UniProtKB-ARBA"/>
</dbReference>
<evidence type="ECO:0000256" key="1">
    <source>
        <dbReference type="SAM" id="MobiDB-lite"/>
    </source>
</evidence>
<dbReference type="VEuPathDB" id="VectorBase:AATE003813"/>
<dbReference type="InterPro" id="IPR002913">
    <property type="entry name" value="START_lipid-bd_dom"/>
</dbReference>
<dbReference type="SUPFAM" id="SSF55961">
    <property type="entry name" value="Bet v1-like"/>
    <property type="match status" value="1"/>
</dbReference>
<dbReference type="PANTHER" id="PTHR19308:SF14">
    <property type="entry name" value="START DOMAIN-CONTAINING PROTEIN"/>
    <property type="match status" value="1"/>
</dbReference>
<dbReference type="Pfam" id="PF01852">
    <property type="entry name" value="START"/>
    <property type="match status" value="1"/>
</dbReference>
<dbReference type="STRING" id="41427.A0A182IR03"/>
<name>A0A182IR03_ANOAO</name>
<protein>
    <submittedName>
        <fullName evidence="2">Uncharacterized protein</fullName>
    </submittedName>
</protein>
<dbReference type="Gene3D" id="3.30.530.20">
    <property type="match status" value="1"/>
</dbReference>
<dbReference type="PANTHER" id="PTHR19308">
    <property type="entry name" value="PHOSPHATIDYLCHOLINE TRANSFER PROTEIN"/>
    <property type="match status" value="1"/>
</dbReference>
<dbReference type="PROSITE" id="PS50848">
    <property type="entry name" value="START"/>
    <property type="match status" value="1"/>
</dbReference>
<evidence type="ECO:0000313" key="2">
    <source>
        <dbReference type="EnsemblMetazoa" id="AATE003813-PA.1"/>
    </source>
</evidence>
<accession>A0A182IR03</accession>